<feature type="transmembrane region" description="Helical" evidence="1">
    <location>
        <begin position="73"/>
        <end position="93"/>
    </location>
</feature>
<evidence type="ECO:0000256" key="1">
    <source>
        <dbReference type="SAM" id="Phobius"/>
    </source>
</evidence>
<sequence length="288" mass="28629">MVLLGLVCASAASLCYGTGSVLQAVAARSTEAGQTLDPRLLLRLARSWRYLLGVGLDGLGFVLALVAVRSLPLFAVQAVVASFLAVAAALGAVVLRTPLRRSDRVGLAVVVGGLVLVALSAAAERAAPVTTGEQVGLLVATALLVGLAVLWGRLAGSRGAALLGAAAGLGFGVTSIGARMLPPPGPGEGRTGWLVHLLAQPASYAVVLGGAVALLAYSTALQRGSVAVATAPLVVGETVVPALVGVWLLGDRTRPGWEPVAVAGFVLAVAGAVALARHGEPGDGVSAR</sequence>
<feature type="transmembrane region" description="Helical" evidence="1">
    <location>
        <begin position="256"/>
        <end position="276"/>
    </location>
</feature>
<dbReference type="PANTHER" id="PTHR40761:SF1">
    <property type="entry name" value="CONSERVED INTEGRAL MEMBRANE ALANINE VALINE AND LEUCINE RICH PROTEIN-RELATED"/>
    <property type="match status" value="1"/>
</dbReference>
<evidence type="ECO:0000313" key="2">
    <source>
        <dbReference type="EMBL" id="SDS30947.1"/>
    </source>
</evidence>
<dbReference type="Gene3D" id="1.10.3730.20">
    <property type="match status" value="1"/>
</dbReference>
<feature type="transmembrane region" description="Helical" evidence="1">
    <location>
        <begin position="105"/>
        <end position="123"/>
    </location>
</feature>
<feature type="transmembrane region" description="Helical" evidence="1">
    <location>
        <begin position="229"/>
        <end position="249"/>
    </location>
</feature>
<keyword evidence="3" id="KW-1185">Reference proteome</keyword>
<gene>
    <name evidence="2" type="ORF">SAMN04488570_1597</name>
</gene>
<dbReference type="Proteomes" id="UP000198859">
    <property type="component" value="Chromosome I"/>
</dbReference>
<feature type="transmembrane region" description="Helical" evidence="1">
    <location>
        <begin position="135"/>
        <end position="154"/>
    </location>
</feature>
<name>A0A1H1R5B5_9ACTN</name>
<feature type="transmembrane region" description="Helical" evidence="1">
    <location>
        <begin position="160"/>
        <end position="181"/>
    </location>
</feature>
<accession>A0A1H1R5B5</accession>
<evidence type="ECO:0008006" key="4">
    <source>
        <dbReference type="Google" id="ProtNLM"/>
    </source>
</evidence>
<dbReference type="InterPro" id="IPR037185">
    <property type="entry name" value="EmrE-like"/>
</dbReference>
<organism evidence="2 3">
    <name type="scientific">Nocardioides scoriae</name>
    <dbReference type="NCBI Taxonomy" id="642780"/>
    <lineage>
        <taxon>Bacteria</taxon>
        <taxon>Bacillati</taxon>
        <taxon>Actinomycetota</taxon>
        <taxon>Actinomycetes</taxon>
        <taxon>Propionibacteriales</taxon>
        <taxon>Nocardioidaceae</taxon>
        <taxon>Nocardioides</taxon>
    </lineage>
</organism>
<proteinExistence type="predicted"/>
<dbReference type="EMBL" id="LT629757">
    <property type="protein sequence ID" value="SDS30947.1"/>
    <property type="molecule type" value="Genomic_DNA"/>
</dbReference>
<dbReference type="PANTHER" id="PTHR40761">
    <property type="entry name" value="CONSERVED INTEGRAL MEMBRANE ALANINE VALINE AND LEUCINE RICH PROTEIN-RELATED"/>
    <property type="match status" value="1"/>
</dbReference>
<dbReference type="AlphaFoldDB" id="A0A1H1R5B5"/>
<protein>
    <recommendedName>
        <fullName evidence="4">Integral membrane protein</fullName>
    </recommendedName>
</protein>
<keyword evidence="1" id="KW-0812">Transmembrane</keyword>
<dbReference type="SUPFAM" id="SSF103481">
    <property type="entry name" value="Multidrug resistance efflux transporter EmrE"/>
    <property type="match status" value="1"/>
</dbReference>
<evidence type="ECO:0000313" key="3">
    <source>
        <dbReference type="Proteomes" id="UP000198859"/>
    </source>
</evidence>
<keyword evidence="1" id="KW-0472">Membrane</keyword>
<keyword evidence="1" id="KW-1133">Transmembrane helix</keyword>
<dbReference type="STRING" id="642780.SAMN04488570_1597"/>
<feature type="transmembrane region" description="Helical" evidence="1">
    <location>
        <begin position="193"/>
        <end position="217"/>
    </location>
</feature>
<feature type="transmembrane region" description="Helical" evidence="1">
    <location>
        <begin position="48"/>
        <end position="66"/>
    </location>
</feature>
<reference evidence="3" key="1">
    <citation type="submission" date="2016-10" db="EMBL/GenBank/DDBJ databases">
        <authorList>
            <person name="Varghese N."/>
            <person name="Submissions S."/>
        </authorList>
    </citation>
    <scope>NUCLEOTIDE SEQUENCE [LARGE SCALE GENOMIC DNA]</scope>
    <source>
        <strain evidence="3">DSM 22127</strain>
    </source>
</reference>